<keyword evidence="4" id="KW-1133">Transmembrane helix</keyword>
<evidence type="ECO:0000313" key="5">
    <source>
        <dbReference type="EMBL" id="CAH3176227.1"/>
    </source>
</evidence>
<dbReference type="PROSITE" id="PS50297">
    <property type="entry name" value="ANK_REP_REGION"/>
    <property type="match status" value="1"/>
</dbReference>
<comment type="caution">
    <text evidence="5">The sequence shown here is derived from an EMBL/GenBank/DDBJ whole genome shotgun (WGS) entry which is preliminary data.</text>
</comment>
<feature type="repeat" description="ANK" evidence="3">
    <location>
        <begin position="17"/>
        <end position="54"/>
    </location>
</feature>
<dbReference type="InterPro" id="IPR002110">
    <property type="entry name" value="Ankyrin_rpt"/>
</dbReference>
<dbReference type="InterPro" id="IPR036770">
    <property type="entry name" value="Ankyrin_rpt-contain_sf"/>
</dbReference>
<dbReference type="EMBL" id="CALNXI010001747">
    <property type="protein sequence ID" value="CAH3176227.1"/>
    <property type="molecule type" value="Genomic_DNA"/>
</dbReference>
<keyword evidence="1" id="KW-0677">Repeat</keyword>
<dbReference type="Gene3D" id="1.25.40.20">
    <property type="entry name" value="Ankyrin repeat-containing domain"/>
    <property type="match status" value="1"/>
</dbReference>
<evidence type="ECO:0000256" key="2">
    <source>
        <dbReference type="ARBA" id="ARBA00023043"/>
    </source>
</evidence>
<keyword evidence="4" id="KW-0472">Membrane</keyword>
<dbReference type="Proteomes" id="UP001159427">
    <property type="component" value="Unassembled WGS sequence"/>
</dbReference>
<sequence length="208" mass="23985">MKLLLKAGVNVNFINSSGDTPLHLAVIRKDSVQFLPHILEVLFNGGAHIDFVNNDGKTPMDMAETDEARMILSERRKLDLKCISARAVKKLGIPLWDTSPRTRSAILRLTLFSKLQAMAAKFFICMLLVVLVSSAVHRARLRRPQEKEKAYNFLYDYERIFQHATEVFNVCCVFLVKAMKMFSVLRLYRSAEESLLQKKMRVRDMKYI</sequence>
<dbReference type="Pfam" id="PF00023">
    <property type="entry name" value="Ank"/>
    <property type="match status" value="1"/>
</dbReference>
<evidence type="ECO:0000313" key="6">
    <source>
        <dbReference type="Proteomes" id="UP001159427"/>
    </source>
</evidence>
<accession>A0ABN8RFZ9</accession>
<protein>
    <submittedName>
        <fullName evidence="5">Uncharacterized protein</fullName>
    </submittedName>
</protein>
<keyword evidence="4" id="KW-0812">Transmembrane</keyword>
<dbReference type="SUPFAM" id="SSF48403">
    <property type="entry name" value="Ankyrin repeat"/>
    <property type="match status" value="1"/>
</dbReference>
<dbReference type="PROSITE" id="PS50088">
    <property type="entry name" value="ANK_REPEAT"/>
    <property type="match status" value="1"/>
</dbReference>
<organism evidence="5 6">
    <name type="scientific">Porites evermanni</name>
    <dbReference type="NCBI Taxonomy" id="104178"/>
    <lineage>
        <taxon>Eukaryota</taxon>
        <taxon>Metazoa</taxon>
        <taxon>Cnidaria</taxon>
        <taxon>Anthozoa</taxon>
        <taxon>Hexacorallia</taxon>
        <taxon>Scleractinia</taxon>
        <taxon>Fungiina</taxon>
        <taxon>Poritidae</taxon>
        <taxon>Porites</taxon>
    </lineage>
</organism>
<dbReference type="PANTHER" id="PTHR24171:SF8">
    <property type="entry name" value="BRCA1-ASSOCIATED RING DOMAIN PROTEIN 1"/>
    <property type="match status" value="1"/>
</dbReference>
<evidence type="ECO:0000256" key="3">
    <source>
        <dbReference type="PROSITE-ProRule" id="PRU00023"/>
    </source>
</evidence>
<feature type="transmembrane region" description="Helical" evidence="4">
    <location>
        <begin position="118"/>
        <end position="140"/>
    </location>
</feature>
<proteinExistence type="predicted"/>
<dbReference type="PANTHER" id="PTHR24171">
    <property type="entry name" value="ANKYRIN REPEAT DOMAIN-CONTAINING PROTEIN 39-RELATED"/>
    <property type="match status" value="1"/>
</dbReference>
<keyword evidence="2 3" id="KW-0040">ANK repeat</keyword>
<keyword evidence="6" id="KW-1185">Reference proteome</keyword>
<reference evidence="5 6" key="1">
    <citation type="submission" date="2022-05" db="EMBL/GenBank/DDBJ databases">
        <authorList>
            <consortium name="Genoscope - CEA"/>
            <person name="William W."/>
        </authorList>
    </citation>
    <scope>NUCLEOTIDE SEQUENCE [LARGE SCALE GENOMIC DNA]</scope>
</reference>
<evidence type="ECO:0000256" key="4">
    <source>
        <dbReference type="SAM" id="Phobius"/>
    </source>
</evidence>
<gene>
    <name evidence="5" type="ORF">PEVE_00010540</name>
</gene>
<name>A0ABN8RFZ9_9CNID</name>
<evidence type="ECO:0000256" key="1">
    <source>
        <dbReference type="ARBA" id="ARBA00022737"/>
    </source>
</evidence>